<evidence type="ECO:0000313" key="3">
    <source>
        <dbReference type="Proteomes" id="UP000717328"/>
    </source>
</evidence>
<evidence type="ECO:0000313" key="2">
    <source>
        <dbReference type="EMBL" id="KAG5637046.1"/>
    </source>
</evidence>
<dbReference type="Proteomes" id="UP000717328">
    <property type="component" value="Unassembled WGS sequence"/>
</dbReference>
<gene>
    <name evidence="2" type="ORF">H0H81_005997</name>
</gene>
<feature type="domain" description="DUF6593" evidence="1">
    <location>
        <begin position="42"/>
        <end position="197"/>
    </location>
</feature>
<dbReference type="EMBL" id="JABCKI010005866">
    <property type="protein sequence ID" value="KAG5637046.1"/>
    <property type="molecule type" value="Genomic_DNA"/>
</dbReference>
<name>A0A9P7K3R6_9AGAR</name>
<keyword evidence="3" id="KW-1185">Reference proteome</keyword>
<dbReference type="Pfam" id="PF20236">
    <property type="entry name" value="DUF6593"/>
    <property type="match status" value="1"/>
</dbReference>
<reference evidence="2" key="1">
    <citation type="submission" date="2021-02" db="EMBL/GenBank/DDBJ databases">
        <authorList>
            <person name="Nieuwenhuis M."/>
            <person name="Van De Peppel L.J.J."/>
        </authorList>
    </citation>
    <scope>NUCLEOTIDE SEQUENCE</scope>
    <source>
        <strain evidence="2">D49</strain>
    </source>
</reference>
<dbReference type="InterPro" id="IPR046528">
    <property type="entry name" value="DUF6593"/>
</dbReference>
<proteinExistence type="predicted"/>
<organism evidence="2 3">
    <name type="scientific">Sphagnurus paluster</name>
    <dbReference type="NCBI Taxonomy" id="117069"/>
    <lineage>
        <taxon>Eukaryota</taxon>
        <taxon>Fungi</taxon>
        <taxon>Dikarya</taxon>
        <taxon>Basidiomycota</taxon>
        <taxon>Agaricomycotina</taxon>
        <taxon>Agaricomycetes</taxon>
        <taxon>Agaricomycetidae</taxon>
        <taxon>Agaricales</taxon>
        <taxon>Tricholomatineae</taxon>
        <taxon>Lyophyllaceae</taxon>
        <taxon>Sphagnurus</taxon>
    </lineage>
</organism>
<evidence type="ECO:0000259" key="1">
    <source>
        <dbReference type="Pfam" id="PF20236"/>
    </source>
</evidence>
<dbReference type="OrthoDB" id="3256331at2759"/>
<dbReference type="AlphaFoldDB" id="A0A9P7K3R6"/>
<reference evidence="2" key="2">
    <citation type="submission" date="2021-10" db="EMBL/GenBank/DDBJ databases">
        <title>Phylogenomics reveals ancestral predisposition of the termite-cultivated fungus Termitomyces towards a domesticated lifestyle.</title>
        <authorList>
            <person name="Auxier B."/>
            <person name="Grum-Grzhimaylo A."/>
            <person name="Cardenas M.E."/>
            <person name="Lodge J.D."/>
            <person name="Laessoe T."/>
            <person name="Pedersen O."/>
            <person name="Smith M.E."/>
            <person name="Kuyper T.W."/>
            <person name="Franco-Molano E.A."/>
            <person name="Baroni T.J."/>
            <person name="Aanen D.K."/>
        </authorList>
    </citation>
    <scope>NUCLEOTIDE SEQUENCE</scope>
    <source>
        <strain evidence="2">D49</strain>
    </source>
</reference>
<comment type="caution">
    <text evidence="2">The sequence shown here is derived from an EMBL/GenBank/DDBJ whole genome shotgun (WGS) entry which is preliminary data.</text>
</comment>
<accession>A0A9P7K3R6</accession>
<sequence>MFSSSFSPVYTSASACTSTSTLVDSCAWDRADAHAVFTFSRDDMRRTTLSLRGCGPRYIVHPDRGFSRVTISHPVSPNVDADAEHGTPIAVIEQRGFLPDRITFHGKQRTRLRSWLKFSTLTLFPVTFQENGRIYSWRTTQEGTLALYIPNTTSPIAWFNPSRPTEGEPARLTLRPEASAIQDAVVVSFLILEHKARTSTPPQADALAGQYVYYF</sequence>
<protein>
    <recommendedName>
        <fullName evidence="1">DUF6593 domain-containing protein</fullName>
    </recommendedName>
</protein>